<gene>
    <name evidence="2" type="ORF">CEXT_520801</name>
</gene>
<organism evidence="2 3">
    <name type="scientific">Caerostris extrusa</name>
    <name type="common">Bark spider</name>
    <name type="synonym">Caerostris bankana</name>
    <dbReference type="NCBI Taxonomy" id="172846"/>
    <lineage>
        <taxon>Eukaryota</taxon>
        <taxon>Metazoa</taxon>
        <taxon>Ecdysozoa</taxon>
        <taxon>Arthropoda</taxon>
        <taxon>Chelicerata</taxon>
        <taxon>Arachnida</taxon>
        <taxon>Araneae</taxon>
        <taxon>Araneomorphae</taxon>
        <taxon>Entelegynae</taxon>
        <taxon>Araneoidea</taxon>
        <taxon>Araneidae</taxon>
        <taxon>Caerostris</taxon>
    </lineage>
</organism>
<name>A0AAV4NWC0_CAEEX</name>
<evidence type="ECO:0000313" key="2">
    <source>
        <dbReference type="EMBL" id="GIX88699.1"/>
    </source>
</evidence>
<comment type="caution">
    <text evidence="2">The sequence shown here is derived from an EMBL/GenBank/DDBJ whole genome shotgun (WGS) entry which is preliminary data.</text>
</comment>
<feature type="compositionally biased region" description="Basic and acidic residues" evidence="1">
    <location>
        <begin position="1"/>
        <end position="10"/>
    </location>
</feature>
<reference evidence="2 3" key="1">
    <citation type="submission" date="2021-06" db="EMBL/GenBank/DDBJ databases">
        <title>Caerostris extrusa draft genome.</title>
        <authorList>
            <person name="Kono N."/>
            <person name="Arakawa K."/>
        </authorList>
    </citation>
    <scope>NUCLEOTIDE SEQUENCE [LARGE SCALE GENOMIC DNA]</scope>
</reference>
<proteinExistence type="predicted"/>
<sequence>MDRIGIDYETPKQSITTGRSDSKSTNPLCLSPPQIHINKNRSKPSPKLDSAPSTPHPLPNIGSLMPTDDNERPEPYVINDCNSND</sequence>
<dbReference type="Proteomes" id="UP001054945">
    <property type="component" value="Unassembled WGS sequence"/>
</dbReference>
<evidence type="ECO:0000256" key="1">
    <source>
        <dbReference type="SAM" id="MobiDB-lite"/>
    </source>
</evidence>
<protein>
    <submittedName>
        <fullName evidence="2">Uncharacterized protein</fullName>
    </submittedName>
</protein>
<dbReference type="AlphaFoldDB" id="A0AAV4NWC0"/>
<keyword evidence="3" id="KW-1185">Reference proteome</keyword>
<evidence type="ECO:0000313" key="3">
    <source>
        <dbReference type="Proteomes" id="UP001054945"/>
    </source>
</evidence>
<accession>A0AAV4NWC0</accession>
<dbReference type="EMBL" id="BPLR01003793">
    <property type="protein sequence ID" value="GIX88699.1"/>
    <property type="molecule type" value="Genomic_DNA"/>
</dbReference>
<feature type="compositionally biased region" description="Polar residues" evidence="1">
    <location>
        <begin position="11"/>
        <end position="28"/>
    </location>
</feature>
<feature type="region of interest" description="Disordered" evidence="1">
    <location>
        <begin position="1"/>
        <end position="85"/>
    </location>
</feature>